<dbReference type="EMBL" id="AP019376">
    <property type="protein sequence ID" value="BBH91745.1"/>
    <property type="molecule type" value="Genomic_DNA"/>
</dbReference>
<evidence type="ECO:0000256" key="1">
    <source>
        <dbReference type="SAM" id="MobiDB-lite"/>
    </source>
</evidence>
<reference evidence="2" key="1">
    <citation type="submission" date="2018-12" db="EMBL/GenBank/DDBJ databases">
        <title>Novel natural products biosynthetic potential of the class Ktedonobacteria.</title>
        <authorList>
            <person name="Zheng Y."/>
            <person name="Saitou A."/>
            <person name="Wang C.M."/>
            <person name="Toyoda A."/>
            <person name="Minakuchi Y."/>
            <person name="Sekiguchi Y."/>
            <person name="Ueda K."/>
            <person name="Takano H."/>
            <person name="Sakai Y."/>
            <person name="Yokota A."/>
            <person name="Yabe S."/>
        </authorList>
    </citation>
    <scope>NUCLEOTIDE SEQUENCE</scope>
    <source>
        <strain evidence="2">COM3</strain>
    </source>
</reference>
<feature type="compositionally biased region" description="Acidic residues" evidence="1">
    <location>
        <begin position="58"/>
        <end position="68"/>
    </location>
</feature>
<organism evidence="2">
    <name type="scientific">Thermosporothrix sp. COM3</name>
    <dbReference type="NCBI Taxonomy" id="2490863"/>
    <lineage>
        <taxon>Bacteria</taxon>
        <taxon>Bacillati</taxon>
        <taxon>Chloroflexota</taxon>
        <taxon>Ktedonobacteria</taxon>
        <taxon>Ktedonobacterales</taxon>
        <taxon>Thermosporotrichaceae</taxon>
        <taxon>Thermosporothrix</taxon>
    </lineage>
</organism>
<gene>
    <name evidence="2" type="ORF">KTC_64960</name>
</gene>
<proteinExistence type="predicted"/>
<dbReference type="AlphaFoldDB" id="A0A455T026"/>
<accession>A0A455T026</accession>
<sequence>MVCIRTAFHAAENKQPWEQAETACGHCSPDQSLQQRWGREKGKRKEGGKGDEQRVSDLGEETGEPVPS</sequence>
<evidence type="ECO:0000313" key="2">
    <source>
        <dbReference type="EMBL" id="BBH91745.1"/>
    </source>
</evidence>
<feature type="compositionally biased region" description="Basic and acidic residues" evidence="1">
    <location>
        <begin position="37"/>
        <end position="57"/>
    </location>
</feature>
<protein>
    <submittedName>
        <fullName evidence="2">Uncharacterized protein</fullName>
    </submittedName>
</protein>
<feature type="region of interest" description="Disordered" evidence="1">
    <location>
        <begin position="23"/>
        <end position="68"/>
    </location>
</feature>
<name>A0A455T026_9CHLR</name>